<reference evidence="1" key="1">
    <citation type="submission" date="2020-07" db="EMBL/GenBank/DDBJ databases">
        <title>Multicomponent nature underlies the extraordinary mechanical properties of spider dragline silk.</title>
        <authorList>
            <person name="Kono N."/>
            <person name="Nakamura H."/>
            <person name="Mori M."/>
            <person name="Yoshida Y."/>
            <person name="Ohtoshi R."/>
            <person name="Malay A.D."/>
            <person name="Moran D.A.P."/>
            <person name="Tomita M."/>
            <person name="Numata K."/>
            <person name="Arakawa K."/>
        </authorList>
    </citation>
    <scope>NUCLEOTIDE SEQUENCE</scope>
</reference>
<dbReference type="PANTHER" id="PTHR37162">
    <property type="entry name" value="HAT FAMILY DIMERISATION DOMAINCONTAINING PROTEIN-RELATED"/>
    <property type="match status" value="1"/>
</dbReference>
<name>A0A8X6J630_TRICU</name>
<evidence type="ECO:0000313" key="1">
    <source>
        <dbReference type="EMBL" id="GFR21750.1"/>
    </source>
</evidence>
<proteinExistence type="predicted"/>
<evidence type="ECO:0000313" key="2">
    <source>
        <dbReference type="Proteomes" id="UP000887116"/>
    </source>
</evidence>
<dbReference type="Proteomes" id="UP000887116">
    <property type="component" value="Unassembled WGS sequence"/>
</dbReference>
<protein>
    <submittedName>
        <fullName evidence="1">Uncharacterized protein</fullName>
    </submittedName>
</protein>
<keyword evidence="2" id="KW-1185">Reference proteome</keyword>
<accession>A0A8X6J630</accession>
<dbReference type="PANTHER" id="PTHR37162:SF10">
    <property type="entry name" value="DUF4371 DOMAIN-CONTAINING PROTEIN"/>
    <property type="match status" value="1"/>
</dbReference>
<organism evidence="1 2">
    <name type="scientific">Trichonephila clavata</name>
    <name type="common">Joro spider</name>
    <name type="synonym">Nephila clavata</name>
    <dbReference type="NCBI Taxonomy" id="2740835"/>
    <lineage>
        <taxon>Eukaryota</taxon>
        <taxon>Metazoa</taxon>
        <taxon>Ecdysozoa</taxon>
        <taxon>Arthropoda</taxon>
        <taxon>Chelicerata</taxon>
        <taxon>Arachnida</taxon>
        <taxon>Araneae</taxon>
        <taxon>Araneomorphae</taxon>
        <taxon>Entelegynae</taxon>
        <taxon>Araneoidea</taxon>
        <taxon>Nephilidae</taxon>
        <taxon>Trichonephila</taxon>
    </lineage>
</organism>
<dbReference type="EMBL" id="BMAO01028060">
    <property type="protein sequence ID" value="GFR21750.1"/>
    <property type="molecule type" value="Genomic_DNA"/>
</dbReference>
<dbReference type="AlphaFoldDB" id="A0A8X6J630"/>
<gene>
    <name evidence="1" type="primary">EVAR_47836_1</name>
    <name evidence="1" type="ORF">TNCT_701371</name>
</gene>
<sequence>MLKFFNNSEAPTSKDLDIAAAEDVWAFHTIQENHSFRSKDRASKLIHACFEPKFACARPKSKAIVVANVLTPTAMKELKDDLNKYICITILNAASNRGKLCPIVVHNFQLYVGVQVKFLDLQDQPGEISDTNVNYLNQVLTDNNLTTKVVAFCGDNANVNFGGAARRGANNVLTKLQSSLKKSLIGCGAHVIHNAIKSAADRLPFRLLKYYCEDIFFFYIYTIRVKALKELICAETETEYQQKCSSIAKLALMPALERVLKMYQSLKNYFLSIEKCPLSLKNFFEDPNPNCGFIFLEAQSASFHQAVLKIEEAEDFIKSSSFSFHSQWIRKHRQSAATRTRVFACTPRAKKRKLGADEQFYNIMQTCLGSMGKKTVNDTFEAYIAFELDNLPCPKRKQQYVPK</sequence>
<dbReference type="OrthoDB" id="6434586at2759"/>
<comment type="caution">
    <text evidence="1">The sequence shown here is derived from an EMBL/GenBank/DDBJ whole genome shotgun (WGS) entry which is preliminary data.</text>
</comment>